<keyword evidence="1" id="KW-0472">Membrane</keyword>
<protein>
    <submittedName>
        <fullName evidence="3">Uncharacterized protein</fullName>
    </submittedName>
</protein>
<keyword evidence="1" id="KW-1133">Transmembrane helix</keyword>
<evidence type="ECO:0000256" key="1">
    <source>
        <dbReference type="SAM" id="Phobius"/>
    </source>
</evidence>
<keyword evidence="2" id="KW-1185">Reference proteome</keyword>
<keyword evidence="1" id="KW-0812">Transmembrane</keyword>
<evidence type="ECO:0000313" key="3">
    <source>
        <dbReference type="WBParaSite" id="SVE_0429100.1"/>
    </source>
</evidence>
<reference evidence="2" key="1">
    <citation type="submission" date="2014-07" db="EMBL/GenBank/DDBJ databases">
        <authorList>
            <person name="Martin A.A"/>
            <person name="De Silva N."/>
        </authorList>
    </citation>
    <scope>NUCLEOTIDE SEQUENCE</scope>
</reference>
<dbReference type="WBParaSite" id="SVE_0429100.1">
    <property type="protein sequence ID" value="SVE_0429100.1"/>
    <property type="gene ID" value="SVE_0429100"/>
</dbReference>
<feature type="transmembrane region" description="Helical" evidence="1">
    <location>
        <begin position="67"/>
        <end position="89"/>
    </location>
</feature>
<proteinExistence type="predicted"/>
<accession>A0A0K0F648</accession>
<organism evidence="2 3">
    <name type="scientific">Strongyloides venezuelensis</name>
    <name type="common">Threadworm</name>
    <dbReference type="NCBI Taxonomy" id="75913"/>
    <lineage>
        <taxon>Eukaryota</taxon>
        <taxon>Metazoa</taxon>
        <taxon>Ecdysozoa</taxon>
        <taxon>Nematoda</taxon>
        <taxon>Chromadorea</taxon>
        <taxon>Rhabditida</taxon>
        <taxon>Tylenchina</taxon>
        <taxon>Panagrolaimomorpha</taxon>
        <taxon>Strongyloidoidea</taxon>
        <taxon>Strongyloididae</taxon>
        <taxon>Strongyloides</taxon>
    </lineage>
</organism>
<name>A0A0K0F648_STRVS</name>
<dbReference type="Proteomes" id="UP000035680">
    <property type="component" value="Unassembled WGS sequence"/>
</dbReference>
<dbReference type="AlphaFoldDB" id="A0A0K0F648"/>
<sequence length="105" mass="12884">MWRPIEPKEWTRTFNKNETEDINSAETKYINDYNDMNLLQDIQNMSLLSVNNKEDTRTGKELDPWKIIRLLFMLNLIQLVVLIGLLWYIRRRNRFFFNNFIKNQQ</sequence>
<evidence type="ECO:0000313" key="2">
    <source>
        <dbReference type="Proteomes" id="UP000035680"/>
    </source>
</evidence>
<reference evidence="3" key="2">
    <citation type="submission" date="2015-08" db="UniProtKB">
        <authorList>
            <consortium name="WormBaseParasite"/>
        </authorList>
    </citation>
    <scope>IDENTIFICATION</scope>
</reference>